<gene>
    <name evidence="2" type="ORF">HJG63_009152</name>
</gene>
<sequence length="143" mass="15309">MLCGVRDHVSGRSAPVTLNNAVARSHPLKESLIRDFVMPCIGGLEDTGSVSCAALSHAGVFYYTKLKSLVMSPTADLTRKQHRSDSSSPGFSRSRPPATPAAQASFLLPRRAAPTTTGGPQPCTVIISPARCSWLYHLSFEKP</sequence>
<feature type="region of interest" description="Disordered" evidence="1">
    <location>
        <begin position="74"/>
        <end position="105"/>
    </location>
</feature>
<name>A0A7J8CIN5_ROUAE</name>
<organism evidence="2 3">
    <name type="scientific">Rousettus aegyptiacus</name>
    <name type="common">Egyptian fruit bat</name>
    <name type="synonym">Pteropus aegyptiacus</name>
    <dbReference type="NCBI Taxonomy" id="9407"/>
    <lineage>
        <taxon>Eukaryota</taxon>
        <taxon>Metazoa</taxon>
        <taxon>Chordata</taxon>
        <taxon>Craniata</taxon>
        <taxon>Vertebrata</taxon>
        <taxon>Euteleostomi</taxon>
        <taxon>Mammalia</taxon>
        <taxon>Eutheria</taxon>
        <taxon>Laurasiatheria</taxon>
        <taxon>Chiroptera</taxon>
        <taxon>Yinpterochiroptera</taxon>
        <taxon>Pteropodoidea</taxon>
        <taxon>Pteropodidae</taxon>
        <taxon>Rousettinae</taxon>
        <taxon>Rousettus</taxon>
    </lineage>
</organism>
<evidence type="ECO:0000313" key="2">
    <source>
        <dbReference type="EMBL" id="KAF6410697.1"/>
    </source>
</evidence>
<reference evidence="2 3" key="1">
    <citation type="journal article" date="2020" name="Nature">
        <title>Six reference-quality genomes reveal evolution of bat adaptations.</title>
        <authorList>
            <person name="Jebb D."/>
            <person name="Huang Z."/>
            <person name="Pippel M."/>
            <person name="Hughes G.M."/>
            <person name="Lavrichenko K."/>
            <person name="Devanna P."/>
            <person name="Winkler S."/>
            <person name="Jermiin L.S."/>
            <person name="Skirmuntt E.C."/>
            <person name="Katzourakis A."/>
            <person name="Burkitt-Gray L."/>
            <person name="Ray D.A."/>
            <person name="Sullivan K.A.M."/>
            <person name="Roscito J.G."/>
            <person name="Kirilenko B.M."/>
            <person name="Davalos L.M."/>
            <person name="Corthals A.P."/>
            <person name="Power M.L."/>
            <person name="Jones G."/>
            <person name="Ransome R.D."/>
            <person name="Dechmann D.K.N."/>
            <person name="Locatelli A.G."/>
            <person name="Puechmaille S.J."/>
            <person name="Fedrigo O."/>
            <person name="Jarvis E.D."/>
            <person name="Hiller M."/>
            <person name="Vernes S.C."/>
            <person name="Myers E.W."/>
            <person name="Teeling E.C."/>
        </authorList>
    </citation>
    <scope>NUCLEOTIDE SEQUENCE [LARGE SCALE GENOMIC DNA]</scope>
    <source>
        <strain evidence="2">MRouAeg1</strain>
        <tissue evidence="2">Muscle</tissue>
    </source>
</reference>
<keyword evidence="3" id="KW-1185">Reference proteome</keyword>
<dbReference type="AlphaFoldDB" id="A0A7J8CIN5"/>
<protein>
    <submittedName>
        <fullName evidence="2">Uncharacterized protein</fullName>
    </submittedName>
</protein>
<proteinExistence type="predicted"/>
<comment type="caution">
    <text evidence="2">The sequence shown here is derived from an EMBL/GenBank/DDBJ whole genome shotgun (WGS) entry which is preliminary data.</text>
</comment>
<dbReference type="EMBL" id="JACASE010000014">
    <property type="protein sequence ID" value="KAF6410697.1"/>
    <property type="molecule type" value="Genomic_DNA"/>
</dbReference>
<feature type="compositionally biased region" description="Low complexity" evidence="1">
    <location>
        <begin position="86"/>
        <end position="96"/>
    </location>
</feature>
<evidence type="ECO:0000256" key="1">
    <source>
        <dbReference type="SAM" id="MobiDB-lite"/>
    </source>
</evidence>
<evidence type="ECO:0000313" key="3">
    <source>
        <dbReference type="Proteomes" id="UP000593571"/>
    </source>
</evidence>
<dbReference type="Proteomes" id="UP000593571">
    <property type="component" value="Unassembled WGS sequence"/>
</dbReference>
<accession>A0A7J8CIN5</accession>